<dbReference type="PROSITE" id="PS00221">
    <property type="entry name" value="MIP"/>
    <property type="match status" value="1"/>
</dbReference>
<evidence type="ECO:0000256" key="4">
    <source>
        <dbReference type="ARBA" id="ARBA00022692"/>
    </source>
</evidence>
<sequence length="277" mass="28815">MQTPFDPSTTSIDRSAYNSRAHKMNSTTRSRLREWLSPTSFRSCLAEFISTFFFVFAAVGSTISARMLTPDMTSEAASLVATALAQAFALFAAVYIAADVSGGHVNPAVTFGFAVAGHISVPVAILYWISQMVGATLSCLLLRVSSAGQEIPTTEIGTEMTGFGGAVVESAITFLLVYTVYVAADPRGGGMRRRREVAGPLAVGLAAGACVLAAGSLTGGSMNPARSFGTAVVSGNFKNQEVYWVGPLVGAALAALVHQMLVFPPAITDPADSTSTV</sequence>
<evidence type="ECO:0000256" key="8">
    <source>
        <dbReference type="ARBA" id="ARBA00023136"/>
    </source>
</evidence>
<dbReference type="GO" id="GO:0015250">
    <property type="term" value="F:water channel activity"/>
    <property type="evidence" value="ECO:0007669"/>
    <property type="project" value="TreeGrafter"/>
</dbReference>
<evidence type="ECO:0000256" key="11">
    <source>
        <dbReference type="SAM" id="MobiDB-lite"/>
    </source>
</evidence>
<dbReference type="FunFam" id="1.20.1080.10:FF:000017">
    <property type="entry name" value="Probable aquaporin TIP5-1"/>
    <property type="match status" value="1"/>
</dbReference>
<evidence type="ECO:0000313" key="14">
    <source>
        <dbReference type="Proteomes" id="UP001327560"/>
    </source>
</evidence>
<keyword evidence="14" id="KW-1185">Reference proteome</keyword>
<keyword evidence="8 12" id="KW-0472">Membrane</keyword>
<comment type="similarity">
    <text evidence="9">Belongs to the MIP/aquaporin (TC 1.A.8) family. TIP (TC 1.A.8.10) subfamily.</text>
</comment>
<evidence type="ECO:0000256" key="7">
    <source>
        <dbReference type="ARBA" id="ARBA00023016"/>
    </source>
</evidence>
<dbReference type="InterPro" id="IPR022357">
    <property type="entry name" value="MIP_CS"/>
</dbReference>
<dbReference type="PANTHER" id="PTHR45665:SF27">
    <property type="entry name" value="AQUAPORIN TIP5-1-RELATED"/>
    <property type="match status" value="1"/>
</dbReference>
<reference evidence="13 14" key="1">
    <citation type="submission" date="2023-10" db="EMBL/GenBank/DDBJ databases">
        <title>Chromosome-scale genome assembly provides insights into flower coloration mechanisms of Canna indica.</title>
        <authorList>
            <person name="Li C."/>
        </authorList>
    </citation>
    <scope>NUCLEOTIDE SEQUENCE [LARGE SCALE GENOMIC DNA]</scope>
    <source>
        <tissue evidence="13">Flower</tissue>
    </source>
</reference>
<evidence type="ECO:0000256" key="10">
    <source>
        <dbReference type="RuleBase" id="RU000477"/>
    </source>
</evidence>
<evidence type="ECO:0000256" key="3">
    <source>
        <dbReference type="ARBA" id="ARBA00022554"/>
    </source>
</evidence>
<comment type="subcellular location">
    <subcellularLocation>
        <location evidence="1">Vacuole membrane</location>
        <topology evidence="1">Multi-pass membrane protein</topology>
    </subcellularLocation>
</comment>
<protein>
    <submittedName>
        <fullName evidence="13">Aquaporin TIP5-1</fullName>
    </submittedName>
</protein>
<dbReference type="InterPro" id="IPR000425">
    <property type="entry name" value="MIP"/>
</dbReference>
<evidence type="ECO:0000256" key="2">
    <source>
        <dbReference type="ARBA" id="ARBA00022448"/>
    </source>
</evidence>
<feature type="transmembrane region" description="Helical" evidence="12">
    <location>
        <begin position="45"/>
        <end position="65"/>
    </location>
</feature>
<evidence type="ECO:0000313" key="13">
    <source>
        <dbReference type="EMBL" id="WOL07589.1"/>
    </source>
</evidence>
<feature type="transmembrane region" description="Helical" evidence="12">
    <location>
        <begin position="77"/>
        <end position="98"/>
    </location>
</feature>
<evidence type="ECO:0000256" key="9">
    <source>
        <dbReference type="ARBA" id="ARBA00038477"/>
    </source>
</evidence>
<dbReference type="Proteomes" id="UP001327560">
    <property type="component" value="Chromosome 5"/>
</dbReference>
<keyword evidence="6 12" id="KW-1133">Transmembrane helix</keyword>
<feature type="transmembrane region" description="Helical" evidence="12">
    <location>
        <begin position="201"/>
        <end position="222"/>
    </location>
</feature>
<evidence type="ECO:0000256" key="5">
    <source>
        <dbReference type="ARBA" id="ARBA00022737"/>
    </source>
</evidence>
<feature type="transmembrane region" description="Helical" evidence="12">
    <location>
        <begin position="242"/>
        <end position="263"/>
    </location>
</feature>
<dbReference type="PANTHER" id="PTHR45665">
    <property type="entry name" value="AQUAPORIN-8"/>
    <property type="match status" value="1"/>
</dbReference>
<feature type="region of interest" description="Disordered" evidence="11">
    <location>
        <begin position="1"/>
        <end position="23"/>
    </location>
</feature>
<dbReference type="SUPFAM" id="SSF81338">
    <property type="entry name" value="Aquaporin-like"/>
    <property type="match status" value="1"/>
</dbReference>
<dbReference type="PRINTS" id="PR00783">
    <property type="entry name" value="MINTRINSICP"/>
</dbReference>
<dbReference type="EMBL" id="CP136894">
    <property type="protein sequence ID" value="WOL07589.1"/>
    <property type="molecule type" value="Genomic_DNA"/>
</dbReference>
<keyword evidence="7" id="KW-0346">Stress response</keyword>
<keyword evidence="5" id="KW-0677">Repeat</keyword>
<dbReference type="InterPro" id="IPR034294">
    <property type="entry name" value="Aquaporin_transptr"/>
</dbReference>
<dbReference type="AlphaFoldDB" id="A0AAQ3QE37"/>
<evidence type="ECO:0000256" key="12">
    <source>
        <dbReference type="SAM" id="Phobius"/>
    </source>
</evidence>
<dbReference type="Gene3D" id="1.20.1080.10">
    <property type="entry name" value="Glycerol uptake facilitator protein"/>
    <property type="match status" value="1"/>
</dbReference>
<keyword evidence="3" id="KW-0926">Vacuole</keyword>
<name>A0AAQ3QE37_9LILI</name>
<dbReference type="InterPro" id="IPR023271">
    <property type="entry name" value="Aquaporin-like"/>
</dbReference>
<dbReference type="Pfam" id="PF00230">
    <property type="entry name" value="MIP"/>
    <property type="match status" value="1"/>
</dbReference>
<evidence type="ECO:0000256" key="1">
    <source>
        <dbReference type="ARBA" id="ARBA00004128"/>
    </source>
</evidence>
<evidence type="ECO:0000256" key="6">
    <source>
        <dbReference type="ARBA" id="ARBA00022989"/>
    </source>
</evidence>
<proteinExistence type="inferred from homology"/>
<gene>
    <name evidence="13" type="ORF">Cni_G16333</name>
</gene>
<accession>A0AAQ3QE37</accession>
<keyword evidence="2 10" id="KW-0813">Transport</keyword>
<feature type="transmembrane region" description="Helical" evidence="12">
    <location>
        <begin position="110"/>
        <end position="129"/>
    </location>
</feature>
<keyword evidence="4 10" id="KW-0812">Transmembrane</keyword>
<organism evidence="13 14">
    <name type="scientific">Canna indica</name>
    <name type="common">Indian-shot</name>
    <dbReference type="NCBI Taxonomy" id="4628"/>
    <lineage>
        <taxon>Eukaryota</taxon>
        <taxon>Viridiplantae</taxon>
        <taxon>Streptophyta</taxon>
        <taxon>Embryophyta</taxon>
        <taxon>Tracheophyta</taxon>
        <taxon>Spermatophyta</taxon>
        <taxon>Magnoliopsida</taxon>
        <taxon>Liliopsida</taxon>
        <taxon>Zingiberales</taxon>
        <taxon>Cannaceae</taxon>
        <taxon>Canna</taxon>
    </lineage>
</organism>
<dbReference type="GO" id="GO:0005774">
    <property type="term" value="C:vacuolar membrane"/>
    <property type="evidence" value="ECO:0007669"/>
    <property type="project" value="UniProtKB-SubCell"/>
</dbReference>